<comment type="caution">
    <text evidence="3">The sequence shown here is derived from an EMBL/GenBank/DDBJ whole genome shotgun (WGS) entry which is preliminary data.</text>
</comment>
<evidence type="ECO:0000313" key="4">
    <source>
        <dbReference type="Proteomes" id="UP001107961"/>
    </source>
</evidence>
<dbReference type="AlphaFoldDB" id="A0A9Q3W2S5"/>
<dbReference type="InterPro" id="IPR020845">
    <property type="entry name" value="AMP-binding_CS"/>
</dbReference>
<feature type="domain" description="AMP-binding enzyme C-terminal" evidence="2">
    <location>
        <begin position="442"/>
        <end position="516"/>
    </location>
</feature>
<dbReference type="PANTHER" id="PTHR43767:SF1">
    <property type="entry name" value="NONRIBOSOMAL PEPTIDE SYNTHASE PES1 (EUROFUNG)-RELATED"/>
    <property type="match status" value="1"/>
</dbReference>
<dbReference type="GO" id="GO:0016878">
    <property type="term" value="F:acid-thiol ligase activity"/>
    <property type="evidence" value="ECO:0007669"/>
    <property type="project" value="UniProtKB-ARBA"/>
</dbReference>
<sequence length="536" mass="60127">MTAVSNAMPQYAPQVDNEEFRCLPRRLQELAAEQGDHPAIYDDNGNLTWRQFVDQVNRVANRLIDAGLQPGDTVAGLSENSIPYFTLFMGVLTAGGCMVPLSSMAAGDTLALMINDCDARFLFISRKNQELITPLLDQLENVSPQQRIALDFQDSGWSNFMDWVGDAPSTKPNREPGADDPFNIIYSSGTTGVPKGILHDHRLRSRQMDRFTALGFDNTAINLVSTPLYSNTTLVSVLPTLFGGGTIVTMGKFDARRFLELCEKHRVTHAMLVPVQYQRILSDPEFERFDLSSFKVKFSTSAPLRGHVIAEVMQRWPGNIIEFYGLTEGGVSTILNCAEFPDKWDTVGRAGEGCELRIIDEDLKEVPPGTIGEIVGRAGAMMRGYYKREDKTNEMLWTSPEGEVFYRTGDMGRLDEDGFLSVLDRRKDMIISGGFNIYAEDLEKMLLKHPDVADAAVIAIPSEQWGETPLGLVVRREGSDTGTDEIRDWANQQLGKAQRLHDVELRDHLPRSTIGKILKRELRDPYWKEQQQQERG</sequence>
<dbReference type="InterPro" id="IPR050237">
    <property type="entry name" value="ATP-dep_AMP-bd_enzyme"/>
</dbReference>
<dbReference type="KEGG" id="axe:P40_21430"/>
<name>A0A9Q3W2S5_9GAMM</name>
<dbReference type="SUPFAM" id="SSF56801">
    <property type="entry name" value="Acetyl-CoA synthetase-like"/>
    <property type="match status" value="1"/>
</dbReference>
<dbReference type="Pfam" id="PF00501">
    <property type="entry name" value="AMP-binding"/>
    <property type="match status" value="1"/>
</dbReference>
<evidence type="ECO:0000313" key="3">
    <source>
        <dbReference type="EMBL" id="MCE7507469.1"/>
    </source>
</evidence>
<dbReference type="InterPro" id="IPR045851">
    <property type="entry name" value="AMP-bd_C_sf"/>
</dbReference>
<dbReference type="InterPro" id="IPR025110">
    <property type="entry name" value="AMP-bd_C"/>
</dbReference>
<proteinExistence type="predicted"/>
<dbReference type="InterPro" id="IPR042099">
    <property type="entry name" value="ANL_N_sf"/>
</dbReference>
<dbReference type="Gene3D" id="3.30.300.30">
    <property type="match status" value="1"/>
</dbReference>
<accession>A0A9Q3W2S5</accession>
<feature type="domain" description="AMP-dependent synthetase/ligase" evidence="1">
    <location>
        <begin position="28"/>
        <end position="386"/>
    </location>
</feature>
<dbReference type="PANTHER" id="PTHR43767">
    <property type="entry name" value="LONG-CHAIN-FATTY-ACID--COA LIGASE"/>
    <property type="match status" value="1"/>
</dbReference>
<keyword evidence="3" id="KW-0436">Ligase</keyword>
<dbReference type="Pfam" id="PF13193">
    <property type="entry name" value="AMP-binding_C"/>
    <property type="match status" value="1"/>
</dbReference>
<evidence type="ECO:0000259" key="2">
    <source>
        <dbReference type="Pfam" id="PF13193"/>
    </source>
</evidence>
<dbReference type="Proteomes" id="UP001107961">
    <property type="component" value="Unassembled WGS sequence"/>
</dbReference>
<reference evidence="3" key="1">
    <citation type="submission" date="2022-01" db="EMBL/GenBank/DDBJ databases">
        <authorList>
            <person name="Karlyshev A.V."/>
            <person name="Jaspars M."/>
        </authorList>
    </citation>
    <scope>NUCLEOTIDE SEQUENCE</scope>
    <source>
        <strain evidence="3">AGSA3-2</strain>
    </source>
</reference>
<dbReference type="RefSeq" id="WP_080531796.1">
    <property type="nucleotide sequence ID" value="NZ_CP012331.1"/>
</dbReference>
<dbReference type="Gene3D" id="3.40.50.12780">
    <property type="entry name" value="N-terminal domain of ligase-like"/>
    <property type="match status" value="1"/>
</dbReference>
<dbReference type="PROSITE" id="PS00455">
    <property type="entry name" value="AMP_BINDING"/>
    <property type="match status" value="1"/>
</dbReference>
<dbReference type="InterPro" id="IPR000873">
    <property type="entry name" value="AMP-dep_synth/lig_dom"/>
</dbReference>
<gene>
    <name evidence="3" type="ORF">LZG35_02385</name>
</gene>
<organism evidence="3 4">
    <name type="scientific">Alloalcanivorax xenomutans</name>
    <dbReference type="NCBI Taxonomy" id="1094342"/>
    <lineage>
        <taxon>Bacteria</taxon>
        <taxon>Pseudomonadati</taxon>
        <taxon>Pseudomonadota</taxon>
        <taxon>Gammaproteobacteria</taxon>
        <taxon>Oceanospirillales</taxon>
        <taxon>Alcanivoracaceae</taxon>
        <taxon>Alloalcanivorax</taxon>
    </lineage>
</organism>
<keyword evidence="4" id="KW-1185">Reference proteome</keyword>
<dbReference type="EMBL" id="JAJVKT010000002">
    <property type="protein sequence ID" value="MCE7507469.1"/>
    <property type="molecule type" value="Genomic_DNA"/>
</dbReference>
<protein>
    <submittedName>
        <fullName evidence="3">Acyl--CoA ligase</fullName>
    </submittedName>
</protein>
<evidence type="ECO:0000259" key="1">
    <source>
        <dbReference type="Pfam" id="PF00501"/>
    </source>
</evidence>